<reference evidence="1" key="1">
    <citation type="journal article" date="2020" name="mSystems">
        <title>Genome- and Community-Level Interaction Insights into Carbon Utilization and Element Cycling Functions of Hydrothermarchaeota in Hydrothermal Sediment.</title>
        <authorList>
            <person name="Zhou Z."/>
            <person name="Liu Y."/>
            <person name="Xu W."/>
            <person name="Pan J."/>
            <person name="Luo Z.H."/>
            <person name="Li M."/>
        </authorList>
    </citation>
    <scope>NUCLEOTIDE SEQUENCE [LARGE SCALE GENOMIC DNA]</scope>
    <source>
        <strain evidence="1">SpSt-697</strain>
    </source>
</reference>
<gene>
    <name evidence="1" type="ORF">ENU74_02220</name>
</gene>
<evidence type="ECO:0008006" key="2">
    <source>
        <dbReference type="Google" id="ProtNLM"/>
    </source>
</evidence>
<sequence>MIFFILFIPNFQLKAPTTEFVNRDGKRITVFPLGIEIYEEKVKVIANYGEFDQQEKIFLFKDSVKFFLAKDTGYTNMAVYKLKEKKWEMPSFSFLIGYPKDKERVIIKSERAEYDWEKEILFLENGEIELKRKIKLFGEKMVIDNKKNFLYSYLTTKVMNYNGGKLNNLLTCETLFYDFKNDTGIAKSKVNYTDSLFKVVGDLASFILEKEEIKEVLFKNKVFLSWERGSEKMELACEKINFFFDKNDLKMASGENILDGKIYLKRK</sequence>
<organism evidence="1">
    <name type="scientific">candidate division WOR-3 bacterium</name>
    <dbReference type="NCBI Taxonomy" id="2052148"/>
    <lineage>
        <taxon>Bacteria</taxon>
        <taxon>Bacteria division WOR-3</taxon>
    </lineage>
</organism>
<proteinExistence type="predicted"/>
<comment type="caution">
    <text evidence="1">The sequence shown here is derived from an EMBL/GenBank/DDBJ whole genome shotgun (WGS) entry which is preliminary data.</text>
</comment>
<name>A0A7V3ZUW2_UNCW3</name>
<dbReference type="AlphaFoldDB" id="A0A7V3ZUW2"/>
<evidence type="ECO:0000313" key="1">
    <source>
        <dbReference type="EMBL" id="HGK63400.1"/>
    </source>
</evidence>
<accession>A0A7V3ZUW2</accession>
<dbReference type="EMBL" id="DTDR01000059">
    <property type="protein sequence ID" value="HGK63400.1"/>
    <property type="molecule type" value="Genomic_DNA"/>
</dbReference>
<protein>
    <recommendedName>
        <fullName evidence="2">Organic solvent tolerance-like N-terminal domain-containing protein</fullName>
    </recommendedName>
</protein>